<sequence>MPKATDPRPLKPILNKLRGDYRIGKDLRKKTKLYPNVLCGITSGWNRIQDVVDDYLERSELWESQPIQFVLLLQESLKKMNTILSNQPAHKTTAIELLLIQYTSSLHTFYQHPKFANDLQTYYRKQELKKRTKYNFELLEIQSNSTVLVMALEKSRLIEEKLRKRTFDDVSNEDGDDRCMVSKSSQFHPGCLFNLWLPLLGKKNCAW</sequence>
<dbReference type="EMBL" id="JAEPRB010000002">
    <property type="protein sequence ID" value="KAG2228141.1"/>
    <property type="molecule type" value="Genomic_DNA"/>
</dbReference>
<dbReference type="Proteomes" id="UP000646827">
    <property type="component" value="Unassembled WGS sequence"/>
</dbReference>
<reference evidence="1 2" key="1">
    <citation type="submission" date="2020-12" db="EMBL/GenBank/DDBJ databases">
        <title>Metabolic potential, ecology and presence of endohyphal bacteria is reflected in genomic diversity of Mucoromycotina.</title>
        <authorList>
            <person name="Muszewska A."/>
            <person name="Okrasinska A."/>
            <person name="Steczkiewicz K."/>
            <person name="Drgas O."/>
            <person name="Orlowska M."/>
            <person name="Perlinska-Lenart U."/>
            <person name="Aleksandrzak-Piekarczyk T."/>
            <person name="Szatraj K."/>
            <person name="Zielenkiewicz U."/>
            <person name="Pilsyk S."/>
            <person name="Malc E."/>
            <person name="Mieczkowski P."/>
            <person name="Kruszewska J.S."/>
            <person name="Biernat P."/>
            <person name="Pawlowska J."/>
        </authorList>
    </citation>
    <scope>NUCLEOTIDE SEQUENCE [LARGE SCALE GENOMIC DNA]</scope>
    <source>
        <strain evidence="1 2">CBS 142.35</strain>
    </source>
</reference>
<keyword evidence="2" id="KW-1185">Reference proteome</keyword>
<dbReference type="OrthoDB" id="2230412at2759"/>
<gene>
    <name evidence="1" type="ORF">INT45_009187</name>
</gene>
<dbReference type="AlphaFoldDB" id="A0A8H7VMH9"/>
<name>A0A8H7VMH9_9FUNG</name>
<evidence type="ECO:0000313" key="2">
    <source>
        <dbReference type="Proteomes" id="UP000646827"/>
    </source>
</evidence>
<accession>A0A8H7VMH9</accession>
<organism evidence="1 2">
    <name type="scientific">Circinella minor</name>
    <dbReference type="NCBI Taxonomy" id="1195481"/>
    <lineage>
        <taxon>Eukaryota</taxon>
        <taxon>Fungi</taxon>
        <taxon>Fungi incertae sedis</taxon>
        <taxon>Mucoromycota</taxon>
        <taxon>Mucoromycotina</taxon>
        <taxon>Mucoromycetes</taxon>
        <taxon>Mucorales</taxon>
        <taxon>Lichtheimiaceae</taxon>
        <taxon>Circinella</taxon>
    </lineage>
</organism>
<evidence type="ECO:0000313" key="1">
    <source>
        <dbReference type="EMBL" id="KAG2228141.1"/>
    </source>
</evidence>
<protein>
    <submittedName>
        <fullName evidence="1">Uncharacterized protein</fullName>
    </submittedName>
</protein>
<proteinExistence type="predicted"/>
<comment type="caution">
    <text evidence="1">The sequence shown here is derived from an EMBL/GenBank/DDBJ whole genome shotgun (WGS) entry which is preliminary data.</text>
</comment>